<gene>
    <name evidence="2" type="ORF">H6G81_31695</name>
</gene>
<evidence type="ECO:0000313" key="3">
    <source>
        <dbReference type="Proteomes" id="UP000660380"/>
    </source>
</evidence>
<sequence length="213" mass="23242">MIVSFTNQKGGVGKSTAAVHMTYWLNQRGSALLVDSDAQQSSSTWLKNLNLPYQVISDPEELFETLPALVQQYSAIVIDGPGSLSEVTKAILARSDLALVPCQPSGLDLHSSSKILRFIRHAQELRGGMPKAAMFLSRATKGTVLLQESREVLKGNPFPLLSTTIYQRQCLADAPGQEKTVFQMSGAAAKEAAKDYESLFKESLEVLNDRIKA</sequence>
<name>A0ABR8H0K0_9CYAN</name>
<dbReference type="Proteomes" id="UP000660380">
    <property type="component" value="Unassembled WGS sequence"/>
</dbReference>
<dbReference type="RefSeq" id="WP_029630372.1">
    <property type="nucleotide sequence ID" value="NZ_JACJTA010000118.1"/>
</dbReference>
<comment type="caution">
    <text evidence="2">The sequence shown here is derived from an EMBL/GenBank/DDBJ whole genome shotgun (WGS) entry which is preliminary data.</text>
</comment>
<dbReference type="InterPro" id="IPR002586">
    <property type="entry name" value="CobQ/CobB/MinD/ParA_Nub-bd_dom"/>
</dbReference>
<dbReference type="InterPro" id="IPR050678">
    <property type="entry name" value="DNA_Partitioning_ATPase"/>
</dbReference>
<proteinExistence type="predicted"/>
<evidence type="ECO:0000259" key="1">
    <source>
        <dbReference type="Pfam" id="PF01656"/>
    </source>
</evidence>
<dbReference type="Pfam" id="PF01656">
    <property type="entry name" value="CbiA"/>
    <property type="match status" value="1"/>
</dbReference>
<dbReference type="PIRSF" id="PIRSF009320">
    <property type="entry name" value="Nuc_binding_HP_1000"/>
    <property type="match status" value="1"/>
</dbReference>
<accession>A0ABR8H0K0</accession>
<dbReference type="CDD" id="cd02042">
    <property type="entry name" value="ParAB_family"/>
    <property type="match status" value="1"/>
</dbReference>
<organism evidence="2 3">
    <name type="scientific">Scytonema hofmannii FACHB-248</name>
    <dbReference type="NCBI Taxonomy" id="1842502"/>
    <lineage>
        <taxon>Bacteria</taxon>
        <taxon>Bacillati</taxon>
        <taxon>Cyanobacteriota</taxon>
        <taxon>Cyanophyceae</taxon>
        <taxon>Nostocales</taxon>
        <taxon>Scytonemataceae</taxon>
        <taxon>Scytonema</taxon>
    </lineage>
</organism>
<dbReference type="PANTHER" id="PTHR13696">
    <property type="entry name" value="P-LOOP CONTAINING NUCLEOSIDE TRIPHOSPHATE HYDROLASE"/>
    <property type="match status" value="1"/>
</dbReference>
<keyword evidence="3" id="KW-1185">Reference proteome</keyword>
<dbReference type="EMBL" id="JACJTA010000118">
    <property type="protein sequence ID" value="MBD2608963.1"/>
    <property type="molecule type" value="Genomic_DNA"/>
</dbReference>
<feature type="domain" description="CobQ/CobB/MinD/ParA nucleotide binding" evidence="1">
    <location>
        <begin position="4"/>
        <end position="181"/>
    </location>
</feature>
<dbReference type="Gene3D" id="3.40.50.300">
    <property type="entry name" value="P-loop containing nucleotide triphosphate hydrolases"/>
    <property type="match status" value="1"/>
</dbReference>
<reference evidence="2 3" key="1">
    <citation type="journal article" date="2020" name="ISME J.">
        <title>Comparative genomics reveals insights into cyanobacterial evolution and habitat adaptation.</title>
        <authorList>
            <person name="Chen M.Y."/>
            <person name="Teng W.K."/>
            <person name="Zhao L."/>
            <person name="Hu C.X."/>
            <person name="Zhou Y.K."/>
            <person name="Han B.P."/>
            <person name="Song L.R."/>
            <person name="Shu W.S."/>
        </authorList>
    </citation>
    <scope>NUCLEOTIDE SEQUENCE [LARGE SCALE GENOMIC DNA]</scope>
    <source>
        <strain evidence="2 3">FACHB-248</strain>
    </source>
</reference>
<evidence type="ECO:0000313" key="2">
    <source>
        <dbReference type="EMBL" id="MBD2608963.1"/>
    </source>
</evidence>
<dbReference type="PANTHER" id="PTHR13696:SF96">
    <property type="entry name" value="COBQ_COBB_MIND_PARA NUCLEOTIDE BINDING DOMAIN-CONTAINING PROTEIN"/>
    <property type="match status" value="1"/>
</dbReference>
<dbReference type="SUPFAM" id="SSF52540">
    <property type="entry name" value="P-loop containing nucleoside triphosphate hydrolases"/>
    <property type="match status" value="1"/>
</dbReference>
<protein>
    <submittedName>
        <fullName evidence="2">AAA family ATPase</fullName>
    </submittedName>
</protein>
<dbReference type="InterPro" id="IPR027417">
    <property type="entry name" value="P-loop_NTPase"/>
</dbReference>